<dbReference type="SUPFAM" id="SSF88697">
    <property type="entry name" value="PUA domain-like"/>
    <property type="match status" value="1"/>
</dbReference>
<dbReference type="PANTHER" id="PTHR38088:SF2">
    <property type="entry name" value="UCP029143 FAMILY PROTEIN"/>
    <property type="match status" value="1"/>
</dbReference>
<gene>
    <name evidence="4" type="ORF">EV694_1896</name>
</gene>
<dbReference type="InterPro" id="IPR007374">
    <property type="entry name" value="ASCH_domain"/>
</dbReference>
<dbReference type="AlphaFoldDB" id="A0A4R1FQS7"/>
<organism evidence="4 5">
    <name type="scientific">Volucribacter psittacicida</name>
    <dbReference type="NCBI Taxonomy" id="203482"/>
    <lineage>
        <taxon>Bacteria</taxon>
        <taxon>Pseudomonadati</taxon>
        <taxon>Pseudomonadota</taxon>
        <taxon>Gammaproteobacteria</taxon>
        <taxon>Pasteurellales</taxon>
        <taxon>Pasteurellaceae</taxon>
        <taxon>Volucribacter</taxon>
    </lineage>
</organism>
<dbReference type="GO" id="GO:0016813">
    <property type="term" value="F:hydrolase activity, acting on carbon-nitrogen (but not peptide) bonds, in linear amidines"/>
    <property type="evidence" value="ECO:0007669"/>
    <property type="project" value="UniProtKB-UniRule"/>
</dbReference>
<keyword evidence="5" id="KW-1185">Reference proteome</keyword>
<evidence type="ECO:0000313" key="4">
    <source>
        <dbReference type="EMBL" id="TCJ95894.1"/>
    </source>
</evidence>
<dbReference type="CDD" id="cd06552">
    <property type="entry name" value="ASCH_yqfb_like"/>
    <property type="match status" value="1"/>
</dbReference>
<protein>
    <recommendedName>
        <fullName evidence="2">N(4)-acetylcytidine amidohydrolase</fullName>
        <shortName evidence="2">ac4C amidohydrolase</shortName>
        <ecNumber evidence="2">3.5.1.135</ecNumber>
    </recommendedName>
</protein>
<dbReference type="SMART" id="SM01022">
    <property type="entry name" value="ASCH"/>
    <property type="match status" value="1"/>
</dbReference>
<feature type="active site" description="Proton acceptor" evidence="2">
    <location>
        <position position="20"/>
    </location>
</feature>
<dbReference type="NCBIfam" id="NF003443">
    <property type="entry name" value="PRK04980.1"/>
    <property type="match status" value="1"/>
</dbReference>
<dbReference type="HAMAP" id="MF_00684">
    <property type="entry name" value="ac4C_amidohydr"/>
    <property type="match status" value="1"/>
</dbReference>
<accession>A0A4R1FQS7</accession>
<comment type="similarity">
    <text evidence="2">Belongs to the N(4)-acetylcytidine amidohydrolase family.</text>
</comment>
<dbReference type="PIRSF" id="PIRSF029143">
    <property type="entry name" value="UCP029143"/>
    <property type="match status" value="1"/>
</dbReference>
<feature type="domain" description="ASCH" evidence="3">
    <location>
        <begin position="5"/>
        <end position="103"/>
    </location>
</feature>
<comment type="caution">
    <text evidence="4">The sequence shown here is derived from an EMBL/GenBank/DDBJ whole genome shotgun (WGS) entry which is preliminary data.</text>
</comment>
<comment type="catalytic activity">
    <reaction evidence="2">
        <text>N(4)-acetyl-2'-deoxycytidine + H2O = 2'-deoxycytidine + acetate + H(+)</text>
        <dbReference type="Rhea" id="RHEA:62936"/>
        <dbReference type="ChEBI" id="CHEBI:15377"/>
        <dbReference type="ChEBI" id="CHEBI:15378"/>
        <dbReference type="ChEBI" id="CHEBI:15698"/>
        <dbReference type="ChEBI" id="CHEBI:30089"/>
        <dbReference type="ChEBI" id="CHEBI:146133"/>
        <dbReference type="EC" id="3.5.1.135"/>
    </reaction>
</comment>
<keyword evidence="1 2" id="KW-0378">Hydrolase</keyword>
<dbReference type="OrthoDB" id="8590202at2"/>
<dbReference type="PANTHER" id="PTHR38088">
    <property type="entry name" value="UCP029143 FAMILY PROTEIN"/>
    <property type="match status" value="1"/>
</dbReference>
<dbReference type="EC" id="3.5.1.135" evidence="2"/>
<feature type="active site" description="Nucleophile" evidence="2">
    <location>
        <position position="23"/>
    </location>
</feature>
<dbReference type="Proteomes" id="UP000294702">
    <property type="component" value="Unassembled WGS sequence"/>
</dbReference>
<proteinExistence type="inferred from homology"/>
<evidence type="ECO:0000259" key="3">
    <source>
        <dbReference type="SMART" id="SM01022"/>
    </source>
</evidence>
<feature type="active site" description="Proton donor" evidence="2">
    <location>
        <position position="73"/>
    </location>
</feature>
<dbReference type="Pfam" id="PF04266">
    <property type="entry name" value="ASCH"/>
    <property type="match status" value="1"/>
</dbReference>
<name>A0A4R1FQS7_9PAST</name>
<dbReference type="GO" id="GO:0005829">
    <property type="term" value="C:cytosol"/>
    <property type="evidence" value="ECO:0007669"/>
    <property type="project" value="TreeGrafter"/>
</dbReference>
<dbReference type="Gene3D" id="2.30.130.30">
    <property type="entry name" value="Hypothetical protein"/>
    <property type="match status" value="1"/>
</dbReference>
<dbReference type="RefSeq" id="WP_132691814.1">
    <property type="nucleotide sequence ID" value="NZ_SMFT01000005.1"/>
</dbReference>
<evidence type="ECO:0000313" key="5">
    <source>
        <dbReference type="Proteomes" id="UP000294702"/>
    </source>
</evidence>
<evidence type="ECO:0000256" key="1">
    <source>
        <dbReference type="ARBA" id="ARBA00022801"/>
    </source>
</evidence>
<dbReference type="EMBL" id="SMFT01000005">
    <property type="protein sequence ID" value="TCJ95894.1"/>
    <property type="molecule type" value="Genomic_DNA"/>
</dbReference>
<evidence type="ECO:0000256" key="2">
    <source>
        <dbReference type="HAMAP-Rule" id="MF_00684"/>
    </source>
</evidence>
<comment type="function">
    <text evidence="2">Catalyzes the hydrolysis of N(4)-acetylcytidine (ac4C).</text>
</comment>
<sequence length="104" mass="12514">MTKEITFFTRFKQNILNGSKTITIRDIKESHYQPNTIVDVYTLEQYEWFAKIKILSVTPIQFDQINQTHAQQENMDLISLKQLIREIYPNIETFYVIHYQLIKT</sequence>
<dbReference type="InterPro" id="IPR015947">
    <property type="entry name" value="PUA-like_sf"/>
</dbReference>
<dbReference type="InterPro" id="IPR008314">
    <property type="entry name" value="AC4CH"/>
</dbReference>
<comment type="catalytic activity">
    <reaction evidence="2">
        <text>N(4)-acetylcytidine + H2O = cytidine + acetate + H(+)</text>
        <dbReference type="Rhea" id="RHEA:62932"/>
        <dbReference type="ChEBI" id="CHEBI:15377"/>
        <dbReference type="ChEBI" id="CHEBI:15378"/>
        <dbReference type="ChEBI" id="CHEBI:17562"/>
        <dbReference type="ChEBI" id="CHEBI:30089"/>
        <dbReference type="ChEBI" id="CHEBI:70989"/>
        <dbReference type="EC" id="3.5.1.135"/>
    </reaction>
</comment>
<comment type="catalytic activity">
    <reaction evidence="2">
        <text>N(4)-acetylcytosine + H2O = cytosine + acetate + H(+)</text>
        <dbReference type="Rhea" id="RHEA:62940"/>
        <dbReference type="ChEBI" id="CHEBI:15377"/>
        <dbReference type="ChEBI" id="CHEBI:15378"/>
        <dbReference type="ChEBI" id="CHEBI:16040"/>
        <dbReference type="ChEBI" id="CHEBI:30089"/>
        <dbReference type="ChEBI" id="CHEBI:146134"/>
        <dbReference type="EC" id="3.5.1.135"/>
    </reaction>
</comment>
<reference evidence="4 5" key="1">
    <citation type="submission" date="2019-03" db="EMBL/GenBank/DDBJ databases">
        <title>Genomic Encyclopedia of Type Strains, Phase IV (KMG-IV): sequencing the most valuable type-strain genomes for metagenomic binning, comparative biology and taxonomic classification.</title>
        <authorList>
            <person name="Goeker M."/>
        </authorList>
    </citation>
    <scope>NUCLEOTIDE SEQUENCE [LARGE SCALE GENOMIC DNA]</scope>
    <source>
        <strain evidence="4 5">DSM 15534</strain>
    </source>
</reference>